<name>A0A1F4VZX7_UNCKA</name>
<dbReference type="InterPro" id="IPR011990">
    <property type="entry name" value="TPR-like_helical_dom_sf"/>
</dbReference>
<dbReference type="InterPro" id="IPR051533">
    <property type="entry name" value="WaaL-like"/>
</dbReference>
<evidence type="ECO:0000256" key="2">
    <source>
        <dbReference type="ARBA" id="ARBA00022692"/>
    </source>
</evidence>
<dbReference type="InterPro" id="IPR019734">
    <property type="entry name" value="TPR_rpt"/>
</dbReference>
<feature type="domain" description="O-antigen ligase-related" evidence="8">
    <location>
        <begin position="212"/>
        <end position="360"/>
    </location>
</feature>
<evidence type="ECO:0000313" key="9">
    <source>
        <dbReference type="EMBL" id="OGC62353.1"/>
    </source>
</evidence>
<keyword evidence="3 7" id="KW-1133">Transmembrane helix</keyword>
<feature type="transmembrane region" description="Helical" evidence="7">
    <location>
        <begin position="382"/>
        <end position="402"/>
    </location>
</feature>
<evidence type="ECO:0000256" key="7">
    <source>
        <dbReference type="SAM" id="Phobius"/>
    </source>
</evidence>
<feature type="transmembrane region" description="Helical" evidence="7">
    <location>
        <begin position="217"/>
        <end position="241"/>
    </location>
</feature>
<feature type="transmembrane region" description="Helical" evidence="7">
    <location>
        <begin position="172"/>
        <end position="197"/>
    </location>
</feature>
<protein>
    <recommendedName>
        <fullName evidence="8">O-antigen ligase-related domain-containing protein</fullName>
    </recommendedName>
</protein>
<dbReference type="PANTHER" id="PTHR37422:SF13">
    <property type="entry name" value="LIPOPOLYSACCHARIDE BIOSYNTHESIS PROTEIN PA4999-RELATED"/>
    <property type="match status" value="1"/>
</dbReference>
<comment type="subcellular location">
    <subcellularLocation>
        <location evidence="1">Membrane</location>
        <topology evidence="1">Multi-pass membrane protein</topology>
    </subcellularLocation>
</comment>
<dbReference type="Gene3D" id="1.25.40.10">
    <property type="entry name" value="Tetratricopeptide repeat domain"/>
    <property type="match status" value="1"/>
</dbReference>
<evidence type="ECO:0000313" key="10">
    <source>
        <dbReference type="Proteomes" id="UP000176614"/>
    </source>
</evidence>
<dbReference type="Pfam" id="PF13414">
    <property type="entry name" value="TPR_11"/>
    <property type="match status" value="1"/>
</dbReference>
<feature type="compositionally biased region" description="Polar residues" evidence="6">
    <location>
        <begin position="700"/>
        <end position="722"/>
    </location>
</feature>
<evidence type="ECO:0000256" key="6">
    <source>
        <dbReference type="SAM" id="MobiDB-lite"/>
    </source>
</evidence>
<keyword evidence="4 7" id="KW-0472">Membrane</keyword>
<feature type="transmembrane region" description="Helical" evidence="7">
    <location>
        <begin position="78"/>
        <end position="96"/>
    </location>
</feature>
<feature type="compositionally biased region" description="Basic and acidic residues" evidence="6">
    <location>
        <begin position="728"/>
        <end position="737"/>
    </location>
</feature>
<dbReference type="PANTHER" id="PTHR37422">
    <property type="entry name" value="TEICHURONIC ACID BIOSYNTHESIS PROTEIN TUAE"/>
    <property type="match status" value="1"/>
</dbReference>
<evidence type="ECO:0000256" key="5">
    <source>
        <dbReference type="PROSITE-ProRule" id="PRU00339"/>
    </source>
</evidence>
<dbReference type="EMBL" id="MEVT01000020">
    <property type="protein sequence ID" value="OGC62353.1"/>
    <property type="molecule type" value="Genomic_DNA"/>
</dbReference>
<keyword evidence="2 7" id="KW-0812">Transmembrane</keyword>
<dbReference type="GO" id="GO:0016020">
    <property type="term" value="C:membrane"/>
    <property type="evidence" value="ECO:0007669"/>
    <property type="project" value="UniProtKB-SubCell"/>
</dbReference>
<dbReference type="AlphaFoldDB" id="A0A1F4VZX7"/>
<proteinExistence type="predicted"/>
<evidence type="ECO:0000256" key="1">
    <source>
        <dbReference type="ARBA" id="ARBA00004141"/>
    </source>
</evidence>
<feature type="transmembrane region" description="Helical" evidence="7">
    <location>
        <begin position="12"/>
        <end position="33"/>
    </location>
</feature>
<evidence type="ECO:0000259" key="8">
    <source>
        <dbReference type="Pfam" id="PF04932"/>
    </source>
</evidence>
<gene>
    <name evidence="9" type="ORF">A2264_05290</name>
</gene>
<feature type="transmembrane region" description="Helical" evidence="7">
    <location>
        <begin position="253"/>
        <end position="271"/>
    </location>
</feature>
<reference evidence="9 10" key="1">
    <citation type="journal article" date="2016" name="Nat. Commun.">
        <title>Thousands of microbial genomes shed light on interconnected biogeochemical processes in an aquifer system.</title>
        <authorList>
            <person name="Anantharaman K."/>
            <person name="Brown C.T."/>
            <person name="Hug L.A."/>
            <person name="Sharon I."/>
            <person name="Castelle C.J."/>
            <person name="Probst A.J."/>
            <person name="Thomas B.C."/>
            <person name="Singh A."/>
            <person name="Wilkins M.J."/>
            <person name="Karaoz U."/>
            <person name="Brodie E.L."/>
            <person name="Williams K.H."/>
            <person name="Hubbard S.S."/>
            <person name="Banfield J.F."/>
        </authorList>
    </citation>
    <scope>NUCLEOTIDE SEQUENCE [LARGE SCALE GENOMIC DNA]</scope>
</reference>
<dbReference type="SUPFAM" id="SSF48452">
    <property type="entry name" value="TPR-like"/>
    <property type="match status" value="1"/>
</dbReference>
<feature type="transmembrane region" description="Helical" evidence="7">
    <location>
        <begin position="408"/>
        <end position="427"/>
    </location>
</feature>
<feature type="transmembrane region" description="Helical" evidence="7">
    <location>
        <begin position="141"/>
        <end position="160"/>
    </location>
</feature>
<dbReference type="Proteomes" id="UP000176614">
    <property type="component" value="Unassembled WGS sequence"/>
</dbReference>
<accession>A0A1F4VZX7</accession>
<evidence type="ECO:0000256" key="3">
    <source>
        <dbReference type="ARBA" id="ARBA00022989"/>
    </source>
</evidence>
<dbReference type="Pfam" id="PF04932">
    <property type="entry name" value="Wzy_C"/>
    <property type="match status" value="1"/>
</dbReference>
<keyword evidence="5" id="KW-0802">TPR repeat</keyword>
<feature type="region of interest" description="Disordered" evidence="6">
    <location>
        <begin position="700"/>
        <end position="737"/>
    </location>
</feature>
<dbReference type="PROSITE" id="PS50005">
    <property type="entry name" value="TPR"/>
    <property type="match status" value="1"/>
</dbReference>
<sequence>MNTSTSHTIIVALRRVSTVVYTMLFALIPIFFLPITTEFFEFNKLYLLIASVILLVILTAVRAALGDKVELIKSPLDFPIVLALSILILATIFSLDKNSSIYGEYGRWFPGLFSGITLLVFFYIGTPLIKSLKSVSTVSKLLLAAVTLSSFVSVLSYYGINPTNFSFLKNPAFSMAGSITASVLLATIGFISGLVFLNTGRKLPDKVSSVTAIIINFFYLAITGTTFGWILSIVGVLALTVTMKLRKSPGNTFSFLLTAGVIFGIMAITLVPTTRSVMINSNFPKEIQLNLKESWGITTATVRDYPLLGTGPSTFYLNYPRYKSLSQNMSSNWMVNFDKPANEVLNVLGNFGLLGLLALILFSLALIKILKEGISLARSQDELVIPTVLSVVIAISFMFTYATVLNTFLLLGLLGQLIASYALAGNIETVRGFSMELTMLANTSSLWQDSEAIIRKEHFKYIVMAPLLALTGYFGFLQIKAYSAEYYMRKSVVAATQNDASKMYDSQQKAIILNPKRENYQLSYAQTNILLANVIAGKESLSSEDENTIKNLVSQAIKSSQNATEKTNPFNSQGWLVRAGIYRNLTTTAENAAELALQSYNTALQLDPTNPKIRLDIGGIFFSKKDYLSAANQFRQATNLKPDYANAHYNFAQALVMLEDYANAKREMEIVQKLVAPESGDSTKVQEELAAIDQKLQQVAGATTQKPTVEEISGSTESTAPQEQLVKVGEESIDQIK</sequence>
<comment type="caution">
    <text evidence="9">The sequence shown here is derived from an EMBL/GenBank/DDBJ whole genome shotgun (WGS) entry which is preliminary data.</text>
</comment>
<dbReference type="InterPro" id="IPR007016">
    <property type="entry name" value="O-antigen_ligase-rel_domated"/>
</dbReference>
<feature type="repeat" description="TPR" evidence="5">
    <location>
        <begin position="611"/>
        <end position="644"/>
    </location>
</feature>
<evidence type="ECO:0000256" key="4">
    <source>
        <dbReference type="ARBA" id="ARBA00023136"/>
    </source>
</evidence>
<feature type="transmembrane region" description="Helical" evidence="7">
    <location>
        <begin position="347"/>
        <end position="370"/>
    </location>
</feature>
<feature type="transmembrane region" description="Helical" evidence="7">
    <location>
        <begin position="45"/>
        <end position="66"/>
    </location>
</feature>
<feature type="transmembrane region" description="Helical" evidence="7">
    <location>
        <begin position="108"/>
        <end position="129"/>
    </location>
</feature>
<organism evidence="9 10">
    <name type="scientific">candidate division WWE3 bacterium RIFOXYA2_FULL_46_9</name>
    <dbReference type="NCBI Taxonomy" id="1802636"/>
    <lineage>
        <taxon>Bacteria</taxon>
        <taxon>Katanobacteria</taxon>
    </lineage>
</organism>